<organism evidence="2 3">
    <name type="scientific">Pieris brassicae</name>
    <name type="common">White butterfly</name>
    <name type="synonym">Large white butterfly</name>
    <dbReference type="NCBI Taxonomy" id="7116"/>
    <lineage>
        <taxon>Eukaryota</taxon>
        <taxon>Metazoa</taxon>
        <taxon>Ecdysozoa</taxon>
        <taxon>Arthropoda</taxon>
        <taxon>Hexapoda</taxon>
        <taxon>Insecta</taxon>
        <taxon>Pterygota</taxon>
        <taxon>Neoptera</taxon>
        <taxon>Endopterygota</taxon>
        <taxon>Lepidoptera</taxon>
        <taxon>Glossata</taxon>
        <taxon>Ditrysia</taxon>
        <taxon>Papilionoidea</taxon>
        <taxon>Pieridae</taxon>
        <taxon>Pierinae</taxon>
        <taxon>Pieris</taxon>
    </lineage>
</organism>
<evidence type="ECO:0000313" key="2">
    <source>
        <dbReference type="EMBL" id="CAH3969959.1"/>
    </source>
</evidence>
<evidence type="ECO:0000256" key="1">
    <source>
        <dbReference type="SAM" id="MobiDB-lite"/>
    </source>
</evidence>
<gene>
    <name evidence="2" type="ORF">PIBRA_LOCUS1725</name>
</gene>
<evidence type="ECO:0000313" key="3">
    <source>
        <dbReference type="Proteomes" id="UP001152562"/>
    </source>
</evidence>
<proteinExistence type="predicted"/>
<dbReference type="Proteomes" id="UP001152562">
    <property type="component" value="Unassembled WGS sequence"/>
</dbReference>
<protein>
    <submittedName>
        <fullName evidence="2">Uncharacterized protein</fullName>
    </submittedName>
</protein>
<name>A0A9P0X2Z2_PIEBR</name>
<comment type="caution">
    <text evidence="2">The sequence shown here is derived from an EMBL/GenBank/DDBJ whole genome shotgun (WGS) entry which is preliminary data.</text>
</comment>
<reference evidence="2" key="1">
    <citation type="submission" date="2022-05" db="EMBL/GenBank/DDBJ databases">
        <authorList>
            <person name="Okamura Y."/>
        </authorList>
    </citation>
    <scope>NUCLEOTIDE SEQUENCE</scope>
</reference>
<feature type="compositionally biased region" description="Basic and acidic residues" evidence="1">
    <location>
        <begin position="11"/>
        <end position="22"/>
    </location>
</feature>
<accession>A0A9P0X2Z2</accession>
<dbReference type="AlphaFoldDB" id="A0A9P0X2Z2"/>
<keyword evidence="3" id="KW-1185">Reference proteome</keyword>
<feature type="compositionally biased region" description="Basic residues" evidence="1">
    <location>
        <begin position="1"/>
        <end position="10"/>
    </location>
</feature>
<sequence>MGQGQRKQHKGPYETKMKREDTTPTLRLEINQTHETLHRGKISQSGYFYPHFGATYLGSQHNHSHTLHSNEWSEGHAGSCVFAAAVSKRLGYTMPWRSQG</sequence>
<dbReference type="EMBL" id="CALOZG010000002">
    <property type="protein sequence ID" value="CAH3969959.1"/>
    <property type="molecule type" value="Genomic_DNA"/>
</dbReference>
<feature type="region of interest" description="Disordered" evidence="1">
    <location>
        <begin position="1"/>
        <end position="24"/>
    </location>
</feature>